<evidence type="ECO:0000256" key="9">
    <source>
        <dbReference type="ARBA" id="ARBA00038319"/>
    </source>
</evidence>
<protein>
    <recommendedName>
        <fullName evidence="10">Radial spoke head protein 9 homolog</fullName>
    </recommendedName>
</protein>
<dbReference type="OrthoDB" id="10258956at2759"/>
<name>A0A1S4FH97_AEDAE</name>
<dbReference type="Proteomes" id="UP000008820">
    <property type="component" value="Chromosome 2"/>
</dbReference>
<keyword evidence="3" id="KW-0970">Cilium biogenesis/degradation</keyword>
<evidence type="ECO:0000256" key="1">
    <source>
        <dbReference type="ARBA" id="ARBA00004611"/>
    </source>
</evidence>
<comment type="similarity">
    <text evidence="9">Belongs to the flagellar radial spoke RSP9 family.</text>
</comment>
<accession>A0A1S4FH97</accession>
<evidence type="ECO:0000256" key="3">
    <source>
        <dbReference type="ARBA" id="ARBA00022794"/>
    </source>
</evidence>
<evidence type="ECO:0000256" key="5">
    <source>
        <dbReference type="ARBA" id="ARBA00023069"/>
    </source>
</evidence>
<keyword evidence="4" id="KW-0282">Flagellum</keyword>
<evidence type="ECO:0000256" key="6">
    <source>
        <dbReference type="ARBA" id="ARBA00023212"/>
    </source>
</evidence>
<evidence type="ECO:0000256" key="7">
    <source>
        <dbReference type="ARBA" id="ARBA00023273"/>
    </source>
</evidence>
<dbReference type="FunCoup" id="A0A1S4FH97">
    <property type="interactions" value="63"/>
</dbReference>
<keyword evidence="6" id="KW-0206">Cytoskeleton</keyword>
<evidence type="ECO:0000256" key="4">
    <source>
        <dbReference type="ARBA" id="ARBA00022846"/>
    </source>
</evidence>
<keyword evidence="2" id="KW-0963">Cytoplasm</keyword>
<dbReference type="PANTHER" id="PTHR22069">
    <property type="entry name" value="MITOCHONDRIAL RIBOSOMAL PROTEIN S18"/>
    <property type="match status" value="1"/>
</dbReference>
<evidence type="ECO:0000256" key="2">
    <source>
        <dbReference type="ARBA" id="ARBA00022490"/>
    </source>
</evidence>
<dbReference type="InterPro" id="IPR055316">
    <property type="entry name" value="RSP9"/>
</dbReference>
<evidence type="ECO:0000313" key="12">
    <source>
        <dbReference type="Proteomes" id="UP000008820"/>
    </source>
</evidence>
<reference evidence="11" key="2">
    <citation type="submission" date="2020-05" db="UniProtKB">
        <authorList>
            <consortium name="EnsemblMetazoa"/>
        </authorList>
    </citation>
    <scope>IDENTIFICATION</scope>
    <source>
        <strain evidence="11">LVP_AGWG</strain>
    </source>
</reference>
<sequence length="280" mass="33218">MNLDNLFDHVPYMAYAFRTLSTEERIKLEHSLRILQRAQRLNSVYFFGKLEGIDGHYTLAFGCQGWDLFKNRKLFYTQNLYDWFLLLEPKQWSEDWEYIRHPFQGDPAFKLEVDLGPGYTLDEDQVPIEGDRSKFWVKEQDRLWYVMTRILHEAALVPRGVLYHSTEGECIVNPFFGGIDLNESTNIVNYHHFRKPINGARENLLKRANCSYFLDVFDSADDVTPEQKSFVVTRDRERDVFVLKSLHWPGMSSFHRVNSNVYGFFYFGDGRKNWDMLFMV</sequence>
<dbReference type="GO" id="GO:0044458">
    <property type="term" value="P:motile cilium assembly"/>
    <property type="evidence" value="ECO:0007669"/>
    <property type="project" value="TreeGrafter"/>
</dbReference>
<keyword evidence="7" id="KW-0966">Cell projection</keyword>
<reference evidence="11 12" key="1">
    <citation type="submission" date="2017-06" db="EMBL/GenBank/DDBJ databases">
        <title>Aedes aegypti genome working group (AGWG) sequencing and assembly.</title>
        <authorList>
            <consortium name="Aedes aegypti Genome Working Group (AGWG)"/>
            <person name="Matthews B.J."/>
        </authorList>
    </citation>
    <scope>NUCLEOTIDE SEQUENCE [LARGE SCALE GENOMIC DNA]</scope>
    <source>
        <strain evidence="11 12">LVP_AGWG</strain>
    </source>
</reference>
<evidence type="ECO:0000313" key="11">
    <source>
        <dbReference type="EnsemblMetazoa" id="AAEL007706-PA"/>
    </source>
</evidence>
<keyword evidence="12" id="KW-1185">Reference proteome</keyword>
<dbReference type="GO" id="GO:0060294">
    <property type="term" value="P:cilium movement involved in cell motility"/>
    <property type="evidence" value="ECO:0007669"/>
    <property type="project" value="TreeGrafter"/>
</dbReference>
<evidence type="ECO:0000256" key="8">
    <source>
        <dbReference type="ARBA" id="ARBA00037822"/>
    </source>
</evidence>
<dbReference type="PANTHER" id="PTHR22069:SF0">
    <property type="entry name" value="RADIAL SPOKE HEAD PROTEIN 9 HOMOLOG"/>
    <property type="match status" value="1"/>
</dbReference>
<dbReference type="InParanoid" id="A0A1S4FH97"/>
<gene>
    <name evidence="11" type="primary">5569523</name>
</gene>
<proteinExistence type="inferred from homology"/>
<dbReference type="GO" id="GO:0005930">
    <property type="term" value="C:axoneme"/>
    <property type="evidence" value="ECO:0007669"/>
    <property type="project" value="TreeGrafter"/>
</dbReference>
<evidence type="ECO:0000256" key="10">
    <source>
        <dbReference type="ARBA" id="ARBA00041080"/>
    </source>
</evidence>
<dbReference type="AlphaFoldDB" id="A0A1S4FH97"/>
<dbReference type="EnsemblMetazoa" id="AAEL007706-RA">
    <property type="protein sequence ID" value="AAEL007706-PA"/>
    <property type="gene ID" value="AAEL007706"/>
</dbReference>
<dbReference type="VEuPathDB" id="VectorBase:AAEL007706"/>
<comment type="subcellular location">
    <subcellularLocation>
        <location evidence="8">Cell projection</location>
        <location evidence="8">Kinocilium</location>
    </subcellularLocation>
    <subcellularLocation>
        <location evidence="1">Cytoplasm</location>
        <location evidence="1">Cytoskeleton</location>
        <location evidence="1">Flagellum axoneme</location>
    </subcellularLocation>
</comment>
<keyword evidence="5" id="KW-0969">Cilium</keyword>
<dbReference type="GO" id="GO:0035082">
    <property type="term" value="P:axoneme assembly"/>
    <property type="evidence" value="ECO:0007669"/>
    <property type="project" value="InterPro"/>
</dbReference>
<organism evidence="11 12">
    <name type="scientific">Aedes aegypti</name>
    <name type="common">Yellowfever mosquito</name>
    <name type="synonym">Culex aegypti</name>
    <dbReference type="NCBI Taxonomy" id="7159"/>
    <lineage>
        <taxon>Eukaryota</taxon>
        <taxon>Metazoa</taxon>
        <taxon>Ecdysozoa</taxon>
        <taxon>Arthropoda</taxon>
        <taxon>Hexapoda</taxon>
        <taxon>Insecta</taxon>
        <taxon>Pterygota</taxon>
        <taxon>Neoptera</taxon>
        <taxon>Endopterygota</taxon>
        <taxon>Diptera</taxon>
        <taxon>Nematocera</taxon>
        <taxon>Culicoidea</taxon>
        <taxon>Culicidae</taxon>
        <taxon>Culicinae</taxon>
        <taxon>Aedini</taxon>
        <taxon>Aedes</taxon>
        <taxon>Stegomyia</taxon>
    </lineage>
</organism>
<dbReference type="GO" id="GO:0060091">
    <property type="term" value="C:kinocilium"/>
    <property type="evidence" value="ECO:0007669"/>
    <property type="project" value="UniProtKB-SubCell"/>
</dbReference>